<dbReference type="SUPFAM" id="SSF48371">
    <property type="entry name" value="ARM repeat"/>
    <property type="match status" value="1"/>
</dbReference>
<feature type="compositionally biased region" description="Low complexity" evidence="3">
    <location>
        <begin position="795"/>
        <end position="809"/>
    </location>
</feature>
<dbReference type="GO" id="GO:0051017">
    <property type="term" value="P:actin filament bundle assembly"/>
    <property type="evidence" value="ECO:0007669"/>
    <property type="project" value="TreeGrafter"/>
</dbReference>
<dbReference type="InterPro" id="IPR042201">
    <property type="entry name" value="FH2_Formin_sf"/>
</dbReference>
<feature type="compositionally biased region" description="Polar residues" evidence="3">
    <location>
        <begin position="867"/>
        <end position="890"/>
    </location>
</feature>
<feature type="compositionally biased region" description="Low complexity" evidence="3">
    <location>
        <begin position="33"/>
        <end position="49"/>
    </location>
</feature>
<dbReference type="InterPro" id="IPR051661">
    <property type="entry name" value="Actin_filament_regulator"/>
</dbReference>
<evidence type="ECO:0000256" key="1">
    <source>
        <dbReference type="ARBA" id="ARBA00037935"/>
    </source>
</evidence>
<comment type="caution">
    <text evidence="6">The sequence shown here is derived from an EMBL/GenBank/DDBJ whole genome shotgun (WGS) entry which is preliminary data.</text>
</comment>
<dbReference type="PANTHER" id="PTHR47102">
    <property type="entry name" value="PROTEIN BNI1"/>
    <property type="match status" value="1"/>
</dbReference>
<feature type="compositionally biased region" description="Basic and acidic residues" evidence="3">
    <location>
        <begin position="1398"/>
        <end position="1431"/>
    </location>
</feature>
<dbReference type="Gene3D" id="1.20.58.630">
    <property type="match status" value="1"/>
</dbReference>
<dbReference type="SMART" id="SM01140">
    <property type="entry name" value="Drf_GBD"/>
    <property type="match status" value="1"/>
</dbReference>
<dbReference type="GO" id="GO:0031267">
    <property type="term" value="F:small GTPase binding"/>
    <property type="evidence" value="ECO:0007669"/>
    <property type="project" value="InterPro"/>
</dbReference>
<feature type="compositionally biased region" description="Basic and acidic residues" evidence="3">
    <location>
        <begin position="1470"/>
        <end position="1481"/>
    </location>
</feature>
<dbReference type="PROSITE" id="PS51232">
    <property type="entry name" value="GBD_FH3"/>
    <property type="match status" value="1"/>
</dbReference>
<evidence type="ECO:0000259" key="5">
    <source>
        <dbReference type="PROSITE" id="PS51444"/>
    </source>
</evidence>
<gene>
    <name evidence="6" type="ORF">INT45_011697</name>
</gene>
<dbReference type="GO" id="GO:0005938">
    <property type="term" value="C:cell cortex"/>
    <property type="evidence" value="ECO:0007669"/>
    <property type="project" value="UniProtKB-ARBA"/>
</dbReference>
<dbReference type="Gene3D" id="1.10.238.150">
    <property type="entry name" value="Formin, FH3 diaphanous domain"/>
    <property type="match status" value="1"/>
</dbReference>
<dbReference type="SMART" id="SM01139">
    <property type="entry name" value="Drf_FH3"/>
    <property type="match status" value="1"/>
</dbReference>
<protein>
    <submittedName>
        <fullName evidence="6">Uncharacterized protein</fullName>
    </submittedName>
</protein>
<dbReference type="OrthoDB" id="1104827at2759"/>
<evidence type="ECO:0000313" key="7">
    <source>
        <dbReference type="Proteomes" id="UP000646827"/>
    </source>
</evidence>
<dbReference type="InterPro" id="IPR014768">
    <property type="entry name" value="GBD/FH3_dom"/>
</dbReference>
<evidence type="ECO:0000259" key="4">
    <source>
        <dbReference type="PROSITE" id="PS51232"/>
    </source>
</evidence>
<proteinExistence type="inferred from homology"/>
<dbReference type="InterPro" id="IPR015425">
    <property type="entry name" value="FH2_Formin"/>
</dbReference>
<dbReference type="GO" id="GO:1903475">
    <property type="term" value="P:mitotic actomyosin contractile ring assembly"/>
    <property type="evidence" value="ECO:0007669"/>
    <property type="project" value="TreeGrafter"/>
</dbReference>
<dbReference type="GO" id="GO:0003779">
    <property type="term" value="F:actin binding"/>
    <property type="evidence" value="ECO:0007669"/>
    <property type="project" value="InterPro"/>
</dbReference>
<dbReference type="InterPro" id="IPR010472">
    <property type="entry name" value="FH3_dom"/>
</dbReference>
<dbReference type="Pfam" id="PF06371">
    <property type="entry name" value="Drf_GBD"/>
    <property type="match status" value="1"/>
</dbReference>
<feature type="region of interest" description="Disordered" evidence="3">
    <location>
        <begin position="138"/>
        <end position="162"/>
    </location>
</feature>
<feature type="region of interest" description="Disordered" evidence="3">
    <location>
        <begin position="787"/>
        <end position="821"/>
    </location>
</feature>
<feature type="compositionally biased region" description="Low complexity" evidence="3">
    <location>
        <begin position="60"/>
        <end position="80"/>
    </location>
</feature>
<dbReference type="SUPFAM" id="SSF101447">
    <property type="entry name" value="Formin homology 2 domain (FH2 domain)"/>
    <property type="match status" value="1"/>
</dbReference>
<dbReference type="Proteomes" id="UP000646827">
    <property type="component" value="Unassembled WGS sequence"/>
</dbReference>
<dbReference type="GO" id="GO:0032153">
    <property type="term" value="C:cell division site"/>
    <property type="evidence" value="ECO:0007669"/>
    <property type="project" value="TreeGrafter"/>
</dbReference>
<feature type="compositionally biased region" description="Pro residues" evidence="3">
    <location>
        <begin position="956"/>
        <end position="1006"/>
    </location>
</feature>
<organism evidence="6 7">
    <name type="scientific">Circinella minor</name>
    <dbReference type="NCBI Taxonomy" id="1195481"/>
    <lineage>
        <taxon>Eukaryota</taxon>
        <taxon>Fungi</taxon>
        <taxon>Fungi incertae sedis</taxon>
        <taxon>Mucoromycota</taxon>
        <taxon>Mucoromycotina</taxon>
        <taxon>Mucoromycetes</taxon>
        <taxon>Mucorales</taxon>
        <taxon>Lichtheimiaceae</taxon>
        <taxon>Circinella</taxon>
    </lineage>
</organism>
<feature type="coiled-coil region" evidence="2">
    <location>
        <begin position="517"/>
        <end position="547"/>
    </location>
</feature>
<feature type="region of interest" description="Disordered" evidence="3">
    <location>
        <begin position="840"/>
        <end position="1009"/>
    </location>
</feature>
<feature type="compositionally biased region" description="Basic residues" evidence="3">
    <location>
        <begin position="1"/>
        <end position="12"/>
    </location>
</feature>
<reference evidence="6 7" key="1">
    <citation type="submission" date="2020-12" db="EMBL/GenBank/DDBJ databases">
        <title>Metabolic potential, ecology and presence of endohyphal bacteria is reflected in genomic diversity of Mucoromycotina.</title>
        <authorList>
            <person name="Muszewska A."/>
            <person name="Okrasinska A."/>
            <person name="Steczkiewicz K."/>
            <person name="Drgas O."/>
            <person name="Orlowska M."/>
            <person name="Perlinska-Lenart U."/>
            <person name="Aleksandrzak-Piekarczyk T."/>
            <person name="Szatraj K."/>
            <person name="Zielenkiewicz U."/>
            <person name="Pilsyk S."/>
            <person name="Malc E."/>
            <person name="Mieczkowski P."/>
            <person name="Kruszewska J.S."/>
            <person name="Biernat P."/>
            <person name="Pawlowska J."/>
        </authorList>
    </citation>
    <scope>NUCLEOTIDE SEQUENCE [LARGE SCALE GENOMIC DNA]</scope>
    <source>
        <strain evidence="6 7">CBS 142.35</strain>
    </source>
</reference>
<dbReference type="Pfam" id="PF06367">
    <property type="entry name" value="Drf_FH3"/>
    <property type="match status" value="1"/>
</dbReference>
<feature type="compositionally biased region" description="Pro residues" evidence="3">
    <location>
        <begin position="921"/>
        <end position="943"/>
    </location>
</feature>
<dbReference type="InterPro" id="IPR016024">
    <property type="entry name" value="ARM-type_fold"/>
</dbReference>
<keyword evidence="7" id="KW-1185">Reference proteome</keyword>
<evidence type="ECO:0000313" key="6">
    <source>
        <dbReference type="EMBL" id="KAG2226080.1"/>
    </source>
</evidence>
<dbReference type="Gene3D" id="1.25.10.10">
    <property type="entry name" value="Leucine-rich Repeat Variant"/>
    <property type="match status" value="1"/>
</dbReference>
<feature type="compositionally biased region" description="Low complexity" evidence="3">
    <location>
        <begin position="911"/>
        <end position="920"/>
    </location>
</feature>
<dbReference type="GO" id="GO:0015629">
    <property type="term" value="C:actin cytoskeleton"/>
    <property type="evidence" value="ECO:0007669"/>
    <property type="project" value="UniProtKB-ARBA"/>
</dbReference>
<evidence type="ECO:0000256" key="2">
    <source>
        <dbReference type="SAM" id="Coils"/>
    </source>
</evidence>
<feature type="domain" description="GBD/FH3" evidence="4">
    <location>
        <begin position="87"/>
        <end position="495"/>
    </location>
</feature>
<keyword evidence="2" id="KW-0175">Coiled coil</keyword>
<dbReference type="PROSITE" id="PS51444">
    <property type="entry name" value="FH2"/>
    <property type="match status" value="1"/>
</dbReference>
<feature type="compositionally biased region" description="Pro residues" evidence="3">
    <location>
        <begin position="893"/>
        <end position="903"/>
    </location>
</feature>
<dbReference type="InterPro" id="IPR010473">
    <property type="entry name" value="GTPase-bd"/>
</dbReference>
<sequence length="1514" mass="167305">MFGIKPKSKQRRNLATGADVPPSPGLPRHSSVQSTNTQHSWSTSSSEQSPGGMLDIYFQDSMSVDSSRSSRANSVSAASNEEPTNKYNGFTERQVEDLFEKMLTRRGIHDAGSRSAMLSFPTDKKWLMVSQDMHAESMLPAPSVSSSNKKNTNDQREPDKSTPEFYIKQFLEPDMQGVTPRLVAHLAVSLRTMPLSWVRQFIEARGLQVITNVIGILNRRETKREEDLQMEAEILKCFKSLINNRWGAREAVSHPECIYQIVLSLVSPPIQTRKLVCEVLAFLCHVDLPKGQETVLKGMDKLKDYRREFGRFDAWFKLLDATLDGRGKMGSLVGASEDVRRLGGQGAPDSHLSDYALSNMMLVNSLISVVEDVEVRVHLRNQMNACGLQAITDKMLEFNSEHLRRHISIYKQMSDNDYEVVIEIQNDNILSDMNDPRDVFESLLGRVEGTRGYDFLLSALQHLLLINDQSDIQVRYYQLLDNLITQIVLDRKGLTADDFSGGFGWSVASLIDKFAEQDQLAVAIAEAQEAKEKYEKAIKEKQELELEINLQGGKGQTYLLDGLVGQLREKTNSLEDLLRMSRKTISTLQSKLKTLQQEYDKNLVIMDKQLREMYQTASIANTPYGQTEENRDGDGTQGTIYDRLRAQAILEDKEGSDYQDLPKAEGLSESFKMSLGDQLGSSAPSGFVIPGTLPLIGSTRRRGGGSFDINQYVYNDSTGESGAAVNNMSTAEILEGKHKQTNNEEVSAFKSQQPIKSMAADLEQRLRKKAEAEEVADVDNALVEATTKSSTEKGVSIPSVSDSKSSISVLGEESKYETKEQSTIAITATTGTMTSGTASITEAQTSVSSDAPPPPPPMVSSISTTTATSKPASMASQIANKANERNSTAASDIPPPPPPPPVPGQTVSGQSSSTITTGDPSIPPPPPPPGGSSIPPPPPPPPTSLSSSLAAVSQGAPPPPPPPPPPAPGSSAPPPPPPPPPAPGGAAPPPPPPPAPGGPAPPPAPGAPLRKMLRYYPDVKTRALQWTKMQHQVVGKTVWGDDIVDEDALEDEMNELGVFSSIQELFAQRQVQRKRRVLETKKQEIFILDPKKINSINISILAKLKHIPFPTIVKKIYAGEDPLFTENLLKSLQENIPTPDEFGKLSVFVKSASEEDVASLSRPDTFSYEVMKIDRYKERVENMLFRKTFFEKHQQLSSNMTSVLEASTAVKDSAAFKELLKLILTLGNYMNGTTFQGGAFGIRIASINKLVDTKGTESSTTLLHFLVDTVESKFPRIHGFLNDLKETGQACRVTLQDVVKEYNELRSGLQKLIGELEAHYGPDYEAPEGDNFAQLMTDFRDKALSKFEELEVRYTSMDVAYKDVVSFYGENPSEMKPDEFFGIFKTFTSSWERAMSDNKTARKKLEQMERARRMESERRERIKAQRHRGVDTSEEPGPAGTDEDKNIMDNLLDRLRAGDLDTSNTKRRGERSAARERRLQRSESVAVMAEDLLRSIQTDSDSPPVPRIQKSIVQ</sequence>
<dbReference type="InterPro" id="IPR011989">
    <property type="entry name" value="ARM-like"/>
</dbReference>
<dbReference type="Pfam" id="PF02181">
    <property type="entry name" value="FH2"/>
    <property type="match status" value="1"/>
</dbReference>
<accession>A0A8H7SCG8</accession>
<feature type="compositionally biased region" description="Basic and acidic residues" evidence="3">
    <location>
        <begin position="1442"/>
        <end position="1459"/>
    </location>
</feature>
<feature type="region of interest" description="Disordered" evidence="3">
    <location>
        <begin position="1"/>
        <end position="88"/>
    </location>
</feature>
<dbReference type="Gene3D" id="6.10.30.50">
    <property type="match status" value="1"/>
</dbReference>
<dbReference type="SMART" id="SM00498">
    <property type="entry name" value="FH2"/>
    <property type="match status" value="1"/>
</dbReference>
<feature type="compositionally biased region" description="Basic and acidic residues" evidence="3">
    <location>
        <begin position="151"/>
        <end position="162"/>
    </location>
</feature>
<dbReference type="EMBL" id="JAEPRB010000020">
    <property type="protein sequence ID" value="KAG2226080.1"/>
    <property type="molecule type" value="Genomic_DNA"/>
</dbReference>
<dbReference type="Gene3D" id="1.20.58.2220">
    <property type="entry name" value="Formin, FH2 domain"/>
    <property type="match status" value="1"/>
</dbReference>
<dbReference type="GO" id="GO:0051016">
    <property type="term" value="P:barbed-end actin filament capping"/>
    <property type="evidence" value="ECO:0007669"/>
    <property type="project" value="TreeGrafter"/>
</dbReference>
<dbReference type="GO" id="GO:0043332">
    <property type="term" value="C:mating projection tip"/>
    <property type="evidence" value="ECO:0007669"/>
    <property type="project" value="TreeGrafter"/>
</dbReference>
<name>A0A8H7SCG8_9FUNG</name>
<evidence type="ECO:0000256" key="3">
    <source>
        <dbReference type="SAM" id="MobiDB-lite"/>
    </source>
</evidence>
<dbReference type="PANTHER" id="PTHR47102:SF2">
    <property type="entry name" value="PROTEIN BNI1"/>
    <property type="match status" value="1"/>
</dbReference>
<feature type="domain" description="FH2" evidence="5">
    <location>
        <begin position="1011"/>
        <end position="1417"/>
    </location>
</feature>
<feature type="compositionally biased region" description="Low complexity" evidence="3">
    <location>
        <begin position="840"/>
        <end position="850"/>
    </location>
</feature>
<comment type="similarity">
    <text evidence="1">Belongs to the formin homology family. BNI1 subfamily.</text>
</comment>
<feature type="region of interest" description="Disordered" evidence="3">
    <location>
        <begin position="1398"/>
        <end position="1514"/>
    </location>
</feature>